<feature type="transmembrane region" description="Helical" evidence="6">
    <location>
        <begin position="382"/>
        <end position="402"/>
    </location>
</feature>
<keyword evidence="2 6" id="KW-0812">Transmembrane</keyword>
<organism evidence="8 9">
    <name type="scientific">Rubrobacter tropicus</name>
    <dbReference type="NCBI Taxonomy" id="2653851"/>
    <lineage>
        <taxon>Bacteria</taxon>
        <taxon>Bacillati</taxon>
        <taxon>Actinomycetota</taxon>
        <taxon>Rubrobacteria</taxon>
        <taxon>Rubrobacterales</taxon>
        <taxon>Rubrobacteraceae</taxon>
        <taxon>Rubrobacter</taxon>
    </lineage>
</organism>
<dbReference type="PANTHER" id="PTHR23508">
    <property type="entry name" value="CARBOXYLIC ACID TRANSPORTER PROTEIN HOMOLOG"/>
    <property type="match status" value="1"/>
</dbReference>
<name>A0A6G8QES5_9ACTN</name>
<comment type="subcellular location">
    <subcellularLocation>
        <location evidence="1">Cell membrane</location>
        <topology evidence="1">Multi-pass membrane protein</topology>
    </subcellularLocation>
</comment>
<evidence type="ECO:0000313" key="9">
    <source>
        <dbReference type="Proteomes" id="UP000501452"/>
    </source>
</evidence>
<evidence type="ECO:0000256" key="1">
    <source>
        <dbReference type="ARBA" id="ARBA00004651"/>
    </source>
</evidence>
<feature type="transmembrane region" description="Helical" evidence="6">
    <location>
        <begin position="358"/>
        <end position="376"/>
    </location>
</feature>
<keyword evidence="3 6" id="KW-1133">Transmembrane helix</keyword>
<evidence type="ECO:0000256" key="2">
    <source>
        <dbReference type="ARBA" id="ARBA00022692"/>
    </source>
</evidence>
<keyword evidence="9" id="KW-1185">Reference proteome</keyword>
<dbReference type="GO" id="GO:0046943">
    <property type="term" value="F:carboxylic acid transmembrane transporter activity"/>
    <property type="evidence" value="ECO:0007669"/>
    <property type="project" value="TreeGrafter"/>
</dbReference>
<sequence>MASYIDAGSIVALAAGLALWEQYLDLSNTTLGLLTALGPNAFGAALGALIGGRLGDLFGRKRIYQYDLLVYAFGTLLIVFSVNLPMLLIGTFIVGVAVGADVPTSLALIGEFSPSKARGRLMGLSQVAWSLGPIVVFVLAFVLTPYDLLGNRIVFAHLFVVAMVTWALRRGMVESAIWTAASGAGEARPTPDPEEQPEEASVPADPLAKSRLRDLLSGPTLAAMVFTATVYLFWNLAAGTFGVFTPFLLRNLGAQSQAASVALSCAGFVITLVAVVLIFMPFSDRSDRSRRIMWGVGALLNVVALGQLLIFPFNTATAITLIVLFGIGAALAGEPFYKTWSQELFPTMLRTTAQGLTFGVARFLLGIWSFFVPVLAGLSIRPVALILMIFLLISGVVGFLFMPNTAGRSLEEIEAERSGSPAPDKVPA</sequence>
<dbReference type="EMBL" id="CP045119">
    <property type="protein sequence ID" value="QIN84990.1"/>
    <property type="molecule type" value="Genomic_DNA"/>
</dbReference>
<evidence type="ECO:0000256" key="5">
    <source>
        <dbReference type="SAM" id="MobiDB-lite"/>
    </source>
</evidence>
<accession>A0A6G8QES5</accession>
<dbReference type="InterPro" id="IPR020846">
    <property type="entry name" value="MFS_dom"/>
</dbReference>
<dbReference type="InterPro" id="IPR036259">
    <property type="entry name" value="MFS_trans_sf"/>
</dbReference>
<dbReference type="InterPro" id="IPR005829">
    <property type="entry name" value="Sugar_transporter_CS"/>
</dbReference>
<dbReference type="PROSITE" id="PS50850">
    <property type="entry name" value="MFS"/>
    <property type="match status" value="1"/>
</dbReference>
<evidence type="ECO:0000259" key="7">
    <source>
        <dbReference type="PROSITE" id="PS50850"/>
    </source>
</evidence>
<feature type="transmembrane region" description="Helical" evidence="6">
    <location>
        <begin position="149"/>
        <end position="168"/>
    </location>
</feature>
<dbReference type="SUPFAM" id="SSF103473">
    <property type="entry name" value="MFS general substrate transporter"/>
    <property type="match status" value="1"/>
</dbReference>
<feature type="transmembrane region" description="Helical" evidence="6">
    <location>
        <begin position="261"/>
        <end position="280"/>
    </location>
</feature>
<proteinExistence type="predicted"/>
<feature type="transmembrane region" description="Helical" evidence="6">
    <location>
        <begin position="63"/>
        <end position="82"/>
    </location>
</feature>
<evidence type="ECO:0000313" key="8">
    <source>
        <dbReference type="EMBL" id="QIN84990.1"/>
    </source>
</evidence>
<evidence type="ECO:0000256" key="4">
    <source>
        <dbReference type="ARBA" id="ARBA00023136"/>
    </source>
</evidence>
<dbReference type="Proteomes" id="UP000501452">
    <property type="component" value="Chromosome"/>
</dbReference>
<dbReference type="Pfam" id="PF00083">
    <property type="entry name" value="Sugar_tr"/>
    <property type="match status" value="1"/>
</dbReference>
<protein>
    <submittedName>
        <fullName evidence="8">MFS transporter</fullName>
    </submittedName>
</protein>
<evidence type="ECO:0000256" key="6">
    <source>
        <dbReference type="SAM" id="Phobius"/>
    </source>
</evidence>
<feature type="transmembrane region" description="Helical" evidence="6">
    <location>
        <begin position="316"/>
        <end position="337"/>
    </location>
</feature>
<feature type="transmembrane region" description="Helical" evidence="6">
    <location>
        <begin position="88"/>
        <end position="109"/>
    </location>
</feature>
<feature type="domain" description="Major facilitator superfamily (MFS) profile" evidence="7">
    <location>
        <begin position="1"/>
        <end position="406"/>
    </location>
</feature>
<feature type="region of interest" description="Disordered" evidence="5">
    <location>
        <begin position="184"/>
        <end position="204"/>
    </location>
</feature>
<dbReference type="InterPro" id="IPR005828">
    <property type="entry name" value="MFS_sugar_transport-like"/>
</dbReference>
<dbReference type="AlphaFoldDB" id="A0A6G8QES5"/>
<dbReference type="PROSITE" id="PS00217">
    <property type="entry name" value="SUGAR_TRANSPORT_2"/>
    <property type="match status" value="1"/>
</dbReference>
<feature type="transmembrane region" description="Helical" evidence="6">
    <location>
        <begin position="121"/>
        <end position="143"/>
    </location>
</feature>
<dbReference type="PANTHER" id="PTHR23508:SF10">
    <property type="entry name" value="CARBOXYLIC ACID TRANSPORTER PROTEIN HOMOLOG"/>
    <property type="match status" value="1"/>
</dbReference>
<dbReference type="GO" id="GO:0005886">
    <property type="term" value="C:plasma membrane"/>
    <property type="evidence" value="ECO:0007669"/>
    <property type="project" value="UniProtKB-SubCell"/>
</dbReference>
<feature type="transmembrane region" description="Helical" evidence="6">
    <location>
        <begin position="31"/>
        <end position="51"/>
    </location>
</feature>
<dbReference type="KEGG" id="rub:GBA63_01860"/>
<feature type="transmembrane region" description="Helical" evidence="6">
    <location>
        <begin position="221"/>
        <end position="249"/>
    </location>
</feature>
<reference evidence="8 9" key="1">
    <citation type="submission" date="2019-10" db="EMBL/GenBank/DDBJ databases">
        <title>Rubrobacter sp nov SCSIO 52090 isolated from a deep-sea sediment in the South China Sea.</title>
        <authorList>
            <person name="Chen R.W."/>
        </authorList>
    </citation>
    <scope>NUCLEOTIDE SEQUENCE [LARGE SCALE GENOMIC DNA]</scope>
    <source>
        <strain evidence="8 9">SCSIO 52909</strain>
    </source>
</reference>
<keyword evidence="4 6" id="KW-0472">Membrane</keyword>
<dbReference type="Gene3D" id="1.20.1250.20">
    <property type="entry name" value="MFS general substrate transporter like domains"/>
    <property type="match status" value="1"/>
</dbReference>
<dbReference type="CDD" id="cd17316">
    <property type="entry name" value="MFS_SV2_like"/>
    <property type="match status" value="1"/>
</dbReference>
<evidence type="ECO:0000256" key="3">
    <source>
        <dbReference type="ARBA" id="ARBA00022989"/>
    </source>
</evidence>
<gene>
    <name evidence="8" type="ORF">GBA63_01860</name>
</gene>
<feature type="transmembrane region" description="Helical" evidence="6">
    <location>
        <begin position="292"/>
        <end position="310"/>
    </location>
</feature>